<dbReference type="GO" id="GO:0071949">
    <property type="term" value="F:FAD binding"/>
    <property type="evidence" value="ECO:0007669"/>
    <property type="project" value="InterPro"/>
</dbReference>
<comment type="caution">
    <text evidence="5">The sequence shown here is derived from an EMBL/GenBank/DDBJ whole genome shotgun (WGS) entry which is preliminary data.</text>
</comment>
<feature type="domain" description="FAD-binding" evidence="4">
    <location>
        <begin position="3"/>
        <end position="329"/>
    </location>
</feature>
<evidence type="ECO:0000313" key="5">
    <source>
        <dbReference type="EMBL" id="MCW6535952.1"/>
    </source>
</evidence>
<organism evidence="5 6">
    <name type="scientific">Sphingomonas lycopersici</name>
    <dbReference type="NCBI Taxonomy" id="2951807"/>
    <lineage>
        <taxon>Bacteria</taxon>
        <taxon>Pseudomonadati</taxon>
        <taxon>Pseudomonadota</taxon>
        <taxon>Alphaproteobacteria</taxon>
        <taxon>Sphingomonadales</taxon>
        <taxon>Sphingomonadaceae</taxon>
        <taxon>Sphingomonas</taxon>
    </lineage>
</organism>
<keyword evidence="2" id="KW-0285">Flavoprotein</keyword>
<gene>
    <name evidence="5" type="ORF">NEE01_14300</name>
</gene>
<keyword evidence="5" id="KW-0560">Oxidoreductase</keyword>
<comment type="cofactor">
    <cofactor evidence="1">
        <name>FAD</name>
        <dbReference type="ChEBI" id="CHEBI:57692"/>
    </cofactor>
</comment>
<reference evidence="5" key="1">
    <citation type="submission" date="2022-06" db="EMBL/GenBank/DDBJ databases">
        <title>Sphingomonas sp. nov. isolated from rhizosphere soil of tomato.</title>
        <authorList>
            <person name="Dong H."/>
            <person name="Gao R."/>
        </authorList>
    </citation>
    <scope>NUCLEOTIDE SEQUENCE</scope>
    <source>
        <strain evidence="5">MMSM24</strain>
    </source>
</reference>
<dbReference type="EMBL" id="JANFAV010000010">
    <property type="protein sequence ID" value="MCW6535952.1"/>
    <property type="molecule type" value="Genomic_DNA"/>
</dbReference>
<dbReference type="AlphaFoldDB" id="A0AA42CRC8"/>
<evidence type="ECO:0000256" key="3">
    <source>
        <dbReference type="ARBA" id="ARBA00022827"/>
    </source>
</evidence>
<sequence>MPQVLIVGAGATGLTLAIELLRRDIDVRIVDIATEYFSGSRGKGIQPRSIELLAMAGLADEIMASGTLYPFIKLHFGPIGIKAWSLGTHLPPSEDRPYPNLMMLAQWRTEEILRSRVEALGGKVELGAGIEALAQTSGDVRVTLTTGEVVTAEFVVACDGGRSTTRRLLGLQLLGSTVDAKTSIVADLEMEDLDPRFWHAYPLRRGGLHSLAPLPGGELFQLQAPESIAANGLEAGVARMTGKKVRRVIWQSRYGHQTRMVDRYRIGRVFIAGDAAHIHPPSGAQGLNTGMQDAFNLGWKLVSAIRTGDETILDTYEAERLPVAATMLNLTRELHSTVSKSRGDLTNQLGLSYHGGPLATGRTSGDLRPGDRIPDRRLADGRRLYEAMRHGGATQIVDTGGDHILVRPDGYIAEIGGAEVTSYHGHDVVHILAVDCSA</sequence>
<accession>A0AA42CRC8</accession>
<dbReference type="Proteomes" id="UP001165565">
    <property type="component" value="Unassembled WGS sequence"/>
</dbReference>
<proteinExistence type="predicted"/>
<keyword evidence="6" id="KW-1185">Reference proteome</keyword>
<dbReference type="RefSeq" id="WP_265269388.1">
    <property type="nucleotide sequence ID" value="NZ_JANFAV010000010.1"/>
</dbReference>
<dbReference type="Gene3D" id="3.50.50.60">
    <property type="entry name" value="FAD/NAD(P)-binding domain"/>
    <property type="match status" value="1"/>
</dbReference>
<dbReference type="GO" id="GO:0016709">
    <property type="term" value="F:oxidoreductase activity, acting on paired donors, with incorporation or reduction of molecular oxygen, NAD(P)H as one donor, and incorporation of one atom of oxygen"/>
    <property type="evidence" value="ECO:0007669"/>
    <property type="project" value="UniProtKB-ARBA"/>
</dbReference>
<dbReference type="PANTHER" id="PTHR43004">
    <property type="entry name" value="TRK SYSTEM POTASSIUM UPTAKE PROTEIN"/>
    <property type="match status" value="1"/>
</dbReference>
<dbReference type="Gene3D" id="3.30.70.2450">
    <property type="match status" value="1"/>
</dbReference>
<dbReference type="InterPro" id="IPR002938">
    <property type="entry name" value="FAD-bd"/>
</dbReference>
<dbReference type="InterPro" id="IPR050641">
    <property type="entry name" value="RIFMO-like"/>
</dbReference>
<name>A0AA42CRC8_9SPHN</name>
<evidence type="ECO:0000256" key="1">
    <source>
        <dbReference type="ARBA" id="ARBA00001974"/>
    </source>
</evidence>
<dbReference type="Pfam" id="PF01494">
    <property type="entry name" value="FAD_binding_3"/>
    <property type="match status" value="1"/>
</dbReference>
<keyword evidence="3" id="KW-0274">FAD</keyword>
<keyword evidence="5" id="KW-0503">Monooxygenase</keyword>
<dbReference type="SUPFAM" id="SSF51905">
    <property type="entry name" value="FAD/NAD(P)-binding domain"/>
    <property type="match status" value="1"/>
</dbReference>
<protein>
    <submittedName>
        <fullName evidence="5">FAD-dependent monooxygenase</fullName>
    </submittedName>
</protein>
<dbReference type="PANTHER" id="PTHR43004:SF19">
    <property type="entry name" value="BINDING MONOOXYGENASE, PUTATIVE (JCVI)-RELATED"/>
    <property type="match status" value="1"/>
</dbReference>
<evidence type="ECO:0000313" key="6">
    <source>
        <dbReference type="Proteomes" id="UP001165565"/>
    </source>
</evidence>
<evidence type="ECO:0000259" key="4">
    <source>
        <dbReference type="Pfam" id="PF01494"/>
    </source>
</evidence>
<dbReference type="PRINTS" id="PR00420">
    <property type="entry name" value="RNGMNOXGNASE"/>
</dbReference>
<dbReference type="InterPro" id="IPR036188">
    <property type="entry name" value="FAD/NAD-bd_sf"/>
</dbReference>
<evidence type="ECO:0000256" key="2">
    <source>
        <dbReference type="ARBA" id="ARBA00022630"/>
    </source>
</evidence>